<evidence type="ECO:0000256" key="1">
    <source>
        <dbReference type="ARBA" id="ARBA00004496"/>
    </source>
</evidence>
<comment type="subcellular location">
    <subcellularLocation>
        <location evidence="1 10">Cytoplasm</location>
    </subcellularLocation>
</comment>
<evidence type="ECO:0000256" key="8">
    <source>
        <dbReference type="ARBA" id="ARBA00023146"/>
    </source>
</evidence>
<accession>A0A7J3SLM0</accession>
<evidence type="ECO:0000256" key="9">
    <source>
        <dbReference type="ARBA" id="ARBA00048573"/>
    </source>
</evidence>
<evidence type="ECO:0000256" key="3">
    <source>
        <dbReference type="ARBA" id="ARBA00022490"/>
    </source>
</evidence>
<dbReference type="AlphaFoldDB" id="A0A7J3SLM0"/>
<evidence type="ECO:0000256" key="10">
    <source>
        <dbReference type="HAMAP-Rule" id="MF_00177"/>
    </source>
</evidence>
<dbReference type="HAMAP" id="MF_00177">
    <property type="entry name" value="Lys_tRNA_synth_class1"/>
    <property type="match status" value="1"/>
</dbReference>
<keyword evidence="7 10" id="KW-0648">Protein biosynthesis</keyword>
<comment type="catalytic activity">
    <reaction evidence="9 10">
        <text>tRNA(Lys) + L-lysine + ATP = L-lysyl-tRNA(Lys) + AMP + diphosphate</text>
        <dbReference type="Rhea" id="RHEA:20792"/>
        <dbReference type="Rhea" id="RHEA-COMP:9696"/>
        <dbReference type="Rhea" id="RHEA-COMP:9697"/>
        <dbReference type="ChEBI" id="CHEBI:30616"/>
        <dbReference type="ChEBI" id="CHEBI:32551"/>
        <dbReference type="ChEBI" id="CHEBI:33019"/>
        <dbReference type="ChEBI" id="CHEBI:78442"/>
        <dbReference type="ChEBI" id="CHEBI:78529"/>
        <dbReference type="ChEBI" id="CHEBI:456215"/>
        <dbReference type="EC" id="6.1.1.6"/>
    </reaction>
</comment>
<dbReference type="GO" id="GO:0000049">
    <property type="term" value="F:tRNA binding"/>
    <property type="evidence" value="ECO:0007669"/>
    <property type="project" value="InterPro"/>
</dbReference>
<evidence type="ECO:0000256" key="6">
    <source>
        <dbReference type="ARBA" id="ARBA00022840"/>
    </source>
</evidence>
<dbReference type="EC" id="6.1.1.6" evidence="10"/>
<evidence type="ECO:0000313" key="11">
    <source>
        <dbReference type="EMBL" id="HGZ60182.1"/>
    </source>
</evidence>
<organism evidence="11">
    <name type="scientific">Fervidicoccus fontis</name>
    <dbReference type="NCBI Taxonomy" id="683846"/>
    <lineage>
        <taxon>Archaea</taxon>
        <taxon>Thermoproteota</taxon>
        <taxon>Thermoprotei</taxon>
        <taxon>Fervidicoccales</taxon>
        <taxon>Fervidicoccaceae</taxon>
        <taxon>Fervidicoccus</taxon>
    </lineage>
</organism>
<evidence type="ECO:0000256" key="7">
    <source>
        <dbReference type="ARBA" id="ARBA00022917"/>
    </source>
</evidence>
<keyword evidence="5 10" id="KW-0547">Nucleotide-binding</keyword>
<comment type="caution">
    <text evidence="11">The sequence shown here is derived from an EMBL/GenBank/DDBJ whole genome shotgun (WGS) entry which is preliminary data.</text>
</comment>
<dbReference type="GO" id="GO:0005524">
    <property type="term" value="F:ATP binding"/>
    <property type="evidence" value="ECO:0007669"/>
    <property type="project" value="UniProtKB-UniRule"/>
</dbReference>
<dbReference type="Gene3D" id="3.40.50.620">
    <property type="entry name" value="HUPs"/>
    <property type="match status" value="1"/>
</dbReference>
<dbReference type="Gene3D" id="1.10.10.350">
    <property type="match status" value="1"/>
</dbReference>
<protein>
    <recommendedName>
        <fullName evidence="10">Lysine--tRNA ligase</fullName>
        <ecNumber evidence="10">6.1.1.6</ecNumber>
    </recommendedName>
    <alternativeName>
        <fullName evidence="10">Lysyl-tRNA synthetase</fullName>
        <shortName evidence="10">LysRS</shortName>
    </alternativeName>
</protein>
<keyword evidence="3 10" id="KW-0963">Cytoplasm</keyword>
<dbReference type="EMBL" id="DTLS01000085">
    <property type="protein sequence ID" value="HGZ60182.1"/>
    <property type="molecule type" value="Genomic_DNA"/>
</dbReference>
<evidence type="ECO:0000256" key="4">
    <source>
        <dbReference type="ARBA" id="ARBA00022598"/>
    </source>
</evidence>
<keyword evidence="4 10" id="KW-0436">Ligase</keyword>
<dbReference type="Gene3D" id="1.10.10.770">
    <property type="match status" value="1"/>
</dbReference>
<comment type="similarity">
    <text evidence="2 10">Belongs to the class-I aminoacyl-tRNA synthetase family.</text>
</comment>
<dbReference type="PANTHER" id="PTHR37940">
    <property type="entry name" value="LYSINE--TRNA LIGASE"/>
    <property type="match status" value="1"/>
</dbReference>
<evidence type="ECO:0000256" key="5">
    <source>
        <dbReference type="ARBA" id="ARBA00022741"/>
    </source>
</evidence>
<dbReference type="PANTHER" id="PTHR37940:SF1">
    <property type="entry name" value="LYSINE--TRNA LIGASE"/>
    <property type="match status" value="1"/>
</dbReference>
<comment type="caution">
    <text evidence="10">Lacks conserved residue(s) required for the propagation of feature annotation.</text>
</comment>
<proteinExistence type="inferred from homology"/>
<reference evidence="11" key="1">
    <citation type="journal article" date="2020" name="mSystems">
        <title>Genome- and Community-Level Interaction Insights into Carbon Utilization and Element Cycling Functions of Hydrothermarchaeota in Hydrothermal Sediment.</title>
        <authorList>
            <person name="Zhou Z."/>
            <person name="Liu Y."/>
            <person name="Xu W."/>
            <person name="Pan J."/>
            <person name="Luo Z.H."/>
            <person name="Li M."/>
        </authorList>
    </citation>
    <scope>NUCLEOTIDE SEQUENCE [LARGE SCALE GENOMIC DNA]</scope>
    <source>
        <strain evidence="11">SpSt-885</strain>
    </source>
</reference>
<dbReference type="NCBIfam" id="TIGR00467">
    <property type="entry name" value="lysS_arch"/>
    <property type="match status" value="1"/>
</dbReference>
<dbReference type="GO" id="GO:0006430">
    <property type="term" value="P:lysyl-tRNA aminoacylation"/>
    <property type="evidence" value="ECO:0007669"/>
    <property type="project" value="UniProtKB-UniRule"/>
</dbReference>
<name>A0A7J3SLM0_9CREN</name>
<evidence type="ECO:0000256" key="2">
    <source>
        <dbReference type="ARBA" id="ARBA00005594"/>
    </source>
</evidence>
<sequence length="539" mass="62034">MGHWLFEIADAVEQRAKVMGKREIVLNGGLSVSGLQHIGRLRGEVLTGEAVRKILEKRGYKVKQFIVLYTQDAWKGKEKQLKQFEGEEGRKYIGYPLIKVPDPKGCHANWVEHYWEDFGGVLDKFSDGKIEVVRTTDLYAKELKEVTKEFIEKRELTRSVVNKYRGRNPYPEDWIPIEPVCQNCGRIDGAKAIKIEGDLVEYICKHCGYHGKTKLENGKLNWRLEWAGIWKALDIDFEPFGKDHATPGGSRDSCVELATTVLKIQPPIGLPYEWVAIRQGKKEMDMGSSDFIGITPKEWLEIADPEVLRYIYFSTPPKKRIVIDLTEIPQYYEQLYHGERAYFMRKEGKSLSEEEEEAAINYELSILTDPPERLPFQLSYYTAALLVQSLPKEDIYDSALKRLRASKIIAGELSEFEKERIKSILIRASNWVEKYAPEQVKYAVRAELPAELKGSLRFKDSLIELGNKLISLENWNEDEIKKAMIEHTSSINDEERKLFYREFYIVMIGKDSGPRAAPLLAALGKDMVKEKLIENLESK</sequence>
<dbReference type="InterPro" id="IPR008925">
    <property type="entry name" value="aa_tRNA-synth_I_cd-bd_sf"/>
</dbReference>
<dbReference type="Pfam" id="PF01921">
    <property type="entry name" value="tRNA-synt_1f"/>
    <property type="match status" value="1"/>
</dbReference>
<gene>
    <name evidence="10 11" type="primary">lysS</name>
    <name evidence="11" type="ORF">ENW83_03120</name>
</gene>
<dbReference type="InterPro" id="IPR002904">
    <property type="entry name" value="Lys-tRNA-ligase"/>
</dbReference>
<dbReference type="SUPFAM" id="SSF52374">
    <property type="entry name" value="Nucleotidylyl transferase"/>
    <property type="match status" value="1"/>
</dbReference>
<dbReference type="GO" id="GO:0005737">
    <property type="term" value="C:cytoplasm"/>
    <property type="evidence" value="ECO:0007669"/>
    <property type="project" value="UniProtKB-SubCell"/>
</dbReference>
<dbReference type="InterPro" id="IPR014729">
    <property type="entry name" value="Rossmann-like_a/b/a_fold"/>
</dbReference>
<keyword evidence="8 10" id="KW-0030">Aminoacyl-tRNA synthetase</keyword>
<keyword evidence="6 10" id="KW-0067">ATP-binding</keyword>
<feature type="short sequence motif" description="'HIGH' region" evidence="10">
    <location>
        <begin position="32"/>
        <end position="40"/>
    </location>
</feature>
<dbReference type="SUPFAM" id="SSF48163">
    <property type="entry name" value="An anticodon-binding domain of class I aminoacyl-tRNA synthetases"/>
    <property type="match status" value="1"/>
</dbReference>
<dbReference type="GO" id="GO:0004824">
    <property type="term" value="F:lysine-tRNA ligase activity"/>
    <property type="evidence" value="ECO:0007669"/>
    <property type="project" value="UniProtKB-UniRule"/>
</dbReference>
<dbReference type="InterPro" id="IPR020751">
    <property type="entry name" value="aa-tRNA-synth_I_codon-bd_sub2"/>
</dbReference>